<dbReference type="SUPFAM" id="SSF52821">
    <property type="entry name" value="Rhodanese/Cell cycle control phosphatase"/>
    <property type="match status" value="1"/>
</dbReference>
<keyword evidence="1" id="KW-1133">Transmembrane helix</keyword>
<dbReference type="InterPro" id="IPR036873">
    <property type="entry name" value="Rhodanese-like_dom_sf"/>
</dbReference>
<accession>A0A4P9UJM7</accession>
<feature type="domain" description="Rhodanese" evidence="2">
    <location>
        <begin position="50"/>
        <end position="140"/>
    </location>
</feature>
<dbReference type="SMART" id="SM00450">
    <property type="entry name" value="RHOD"/>
    <property type="match status" value="1"/>
</dbReference>
<dbReference type="RefSeq" id="WP_017840979.1">
    <property type="nucleotide sequence ID" value="NZ_CP035467.1"/>
</dbReference>
<dbReference type="Proteomes" id="UP000305881">
    <property type="component" value="Chromosome"/>
</dbReference>
<keyword evidence="4" id="KW-1185">Reference proteome</keyword>
<dbReference type="CDD" id="cd00158">
    <property type="entry name" value="RHOD"/>
    <property type="match status" value="1"/>
</dbReference>
<sequence>MDRLIEFILNHYLLSLALAVVTFLLIQDLFESMFNKFKALSPLLAVVKMNASDAIIIDVREPHEFIKGAIENAVNVPLGKLESQLGELAHHTDHPVIVVCQTGTRSVPACKTLTKAGFSDVYNIIGGMQSWEENKLPIKIASKNKN</sequence>
<dbReference type="InterPro" id="IPR001763">
    <property type="entry name" value="Rhodanese-like_dom"/>
</dbReference>
<dbReference type="Gene3D" id="3.40.250.10">
    <property type="entry name" value="Rhodanese-like domain"/>
    <property type="match status" value="1"/>
</dbReference>
<name>A0A4P9UJM7_METBY</name>
<dbReference type="Pfam" id="PF00581">
    <property type="entry name" value="Rhodanese"/>
    <property type="match status" value="1"/>
</dbReference>
<dbReference type="PROSITE" id="PS50206">
    <property type="entry name" value="RHODANESE_3"/>
    <property type="match status" value="1"/>
</dbReference>
<dbReference type="EMBL" id="CP035467">
    <property type="protein sequence ID" value="QCW81278.1"/>
    <property type="molecule type" value="Genomic_DNA"/>
</dbReference>
<dbReference type="AlphaFoldDB" id="A0A4P9UJM7"/>
<evidence type="ECO:0000313" key="3">
    <source>
        <dbReference type="EMBL" id="QCW81278.1"/>
    </source>
</evidence>
<protein>
    <submittedName>
        <fullName evidence="3">Rhodanese-like domain-containing protein</fullName>
    </submittedName>
</protein>
<keyword evidence="1" id="KW-0472">Membrane</keyword>
<dbReference type="KEGG" id="mbur:EQU24_02665"/>
<evidence type="ECO:0000256" key="1">
    <source>
        <dbReference type="SAM" id="Phobius"/>
    </source>
</evidence>
<keyword evidence="1" id="KW-0812">Transmembrane</keyword>
<dbReference type="OrthoDB" id="9808735at2"/>
<feature type="transmembrane region" description="Helical" evidence="1">
    <location>
        <begin position="12"/>
        <end position="30"/>
    </location>
</feature>
<organism evidence="3 4">
    <name type="scientific">Methylotuvimicrobium buryatense</name>
    <name type="common">Methylomicrobium buryatense</name>
    <dbReference type="NCBI Taxonomy" id="95641"/>
    <lineage>
        <taxon>Bacteria</taxon>
        <taxon>Pseudomonadati</taxon>
        <taxon>Pseudomonadota</taxon>
        <taxon>Gammaproteobacteria</taxon>
        <taxon>Methylococcales</taxon>
        <taxon>Methylococcaceae</taxon>
        <taxon>Methylotuvimicrobium</taxon>
    </lineage>
</organism>
<dbReference type="PANTHER" id="PTHR43031">
    <property type="entry name" value="FAD-DEPENDENT OXIDOREDUCTASE"/>
    <property type="match status" value="1"/>
</dbReference>
<gene>
    <name evidence="3" type="ORF">EQU24_02665</name>
</gene>
<dbReference type="PANTHER" id="PTHR43031:SF18">
    <property type="entry name" value="RHODANESE-RELATED SULFURTRANSFERASES"/>
    <property type="match status" value="1"/>
</dbReference>
<evidence type="ECO:0000313" key="4">
    <source>
        <dbReference type="Proteomes" id="UP000305881"/>
    </source>
</evidence>
<dbReference type="InterPro" id="IPR050229">
    <property type="entry name" value="GlpE_sulfurtransferase"/>
</dbReference>
<proteinExistence type="predicted"/>
<evidence type="ECO:0000259" key="2">
    <source>
        <dbReference type="PROSITE" id="PS50206"/>
    </source>
</evidence>
<dbReference type="STRING" id="675511.GCA_000341735_02470"/>
<reference evidence="4" key="1">
    <citation type="journal article" date="2019" name="J. Bacteriol.">
        <title>A Mutagenic Screen Identifies a TonB-Dependent Receptor Required for the Lanthanide Metal Switch in the Type I Methanotroph 'Methylotuvimicrobium buryatense' 5GB1C.</title>
        <authorList>
            <person name="Groom J.D."/>
            <person name="Ford S.M."/>
            <person name="Pesesky M.W."/>
            <person name="Lidstrom M.E."/>
        </authorList>
    </citation>
    <scope>NUCLEOTIDE SEQUENCE [LARGE SCALE GENOMIC DNA]</scope>
    <source>
        <strain evidence="4">5GB1C</strain>
    </source>
</reference>